<keyword evidence="3" id="KW-1185">Reference proteome</keyword>
<protein>
    <recommendedName>
        <fullName evidence="1">Ty3 transposon capsid-like protein domain-containing protein</fullName>
    </recommendedName>
</protein>
<comment type="caution">
    <text evidence="2">The sequence shown here is derived from an EMBL/GenBank/DDBJ whole genome shotgun (WGS) entry which is preliminary data.</text>
</comment>
<evidence type="ECO:0000313" key="3">
    <source>
        <dbReference type="Proteomes" id="UP000765509"/>
    </source>
</evidence>
<dbReference type="OrthoDB" id="2691415at2759"/>
<gene>
    <name evidence="2" type="ORF">O181_016785</name>
</gene>
<dbReference type="EMBL" id="AVOT02004685">
    <property type="protein sequence ID" value="MBW0477070.1"/>
    <property type="molecule type" value="Genomic_DNA"/>
</dbReference>
<dbReference type="Pfam" id="PF19259">
    <property type="entry name" value="Ty3_capsid"/>
    <property type="match status" value="1"/>
</dbReference>
<dbReference type="InterPro" id="IPR045358">
    <property type="entry name" value="Ty3_capsid"/>
</dbReference>
<organism evidence="2 3">
    <name type="scientific">Austropuccinia psidii MF-1</name>
    <dbReference type="NCBI Taxonomy" id="1389203"/>
    <lineage>
        <taxon>Eukaryota</taxon>
        <taxon>Fungi</taxon>
        <taxon>Dikarya</taxon>
        <taxon>Basidiomycota</taxon>
        <taxon>Pucciniomycotina</taxon>
        <taxon>Pucciniomycetes</taxon>
        <taxon>Pucciniales</taxon>
        <taxon>Sphaerophragmiaceae</taxon>
        <taxon>Austropuccinia</taxon>
    </lineage>
</organism>
<evidence type="ECO:0000259" key="1">
    <source>
        <dbReference type="Pfam" id="PF19259"/>
    </source>
</evidence>
<dbReference type="AlphaFoldDB" id="A0A9Q3GSC5"/>
<proteinExistence type="predicted"/>
<name>A0A9Q3GSC5_9BASI</name>
<evidence type="ECO:0000313" key="2">
    <source>
        <dbReference type="EMBL" id="MBW0477070.1"/>
    </source>
</evidence>
<reference evidence="2" key="1">
    <citation type="submission" date="2021-03" db="EMBL/GenBank/DDBJ databases">
        <title>Draft genome sequence of rust myrtle Austropuccinia psidii MF-1, a brazilian biotype.</title>
        <authorList>
            <person name="Quecine M.C."/>
            <person name="Pachon D.M.R."/>
            <person name="Bonatelli M.L."/>
            <person name="Correr F.H."/>
            <person name="Franceschini L.M."/>
            <person name="Leite T.F."/>
            <person name="Margarido G.R.A."/>
            <person name="Almeida C.A."/>
            <person name="Ferrarezi J.A."/>
            <person name="Labate C.A."/>
        </authorList>
    </citation>
    <scope>NUCLEOTIDE SEQUENCE</scope>
    <source>
        <strain evidence="2">MF-1</strain>
    </source>
</reference>
<feature type="domain" description="Ty3 transposon capsid-like protein" evidence="1">
    <location>
        <begin position="34"/>
        <end position="199"/>
    </location>
</feature>
<sequence length="213" mass="24751">MGQLTQEVTPRDNSKDPAFKTPFMKVPDSFDATQAHELRGFIQSCQLIFHNDPENFFSDRKKVLYSTSFLTGRAGKWIEPYLSNISNEDPSYLLNDWQLFETQLFTLFGDPNEVRAAEQELNNLRMKESGHVSLYIADFRSLMSRIGDWGERAYIHVYRREWASRLLDQLASHPGAFDTLQELMDVTLELDTRYHEKQKEKGGNQEKKHPVNG</sequence>
<accession>A0A9Q3GSC5</accession>
<dbReference type="Proteomes" id="UP000765509">
    <property type="component" value="Unassembled WGS sequence"/>
</dbReference>